<name>A0A9P6MIZ3_9FUNG</name>
<keyword evidence="3" id="KW-0675">Receptor</keyword>
<dbReference type="Proteomes" id="UP000749646">
    <property type="component" value="Unassembled WGS sequence"/>
</dbReference>
<dbReference type="GO" id="GO:0004674">
    <property type="term" value="F:protein serine/threonine kinase activity"/>
    <property type="evidence" value="ECO:0007669"/>
    <property type="project" value="TreeGrafter"/>
</dbReference>
<dbReference type="GO" id="GO:0005737">
    <property type="term" value="C:cytoplasm"/>
    <property type="evidence" value="ECO:0007669"/>
    <property type="project" value="TreeGrafter"/>
</dbReference>
<gene>
    <name evidence="3" type="primary">RIPK1</name>
    <name evidence="3" type="ORF">BGZ65_001021</name>
</gene>
<dbReference type="PANTHER" id="PTHR44167">
    <property type="entry name" value="OVARIAN-SPECIFIC SERINE/THREONINE-PROTEIN KINASE LOK-RELATED"/>
    <property type="match status" value="1"/>
</dbReference>
<dbReference type="EMBL" id="JAAAHW010000297">
    <property type="protein sequence ID" value="KAG0004036.1"/>
    <property type="molecule type" value="Genomic_DNA"/>
</dbReference>
<keyword evidence="3" id="KW-0808">Transferase</keyword>
<evidence type="ECO:0000256" key="1">
    <source>
        <dbReference type="SAM" id="MobiDB-lite"/>
    </source>
</evidence>
<dbReference type="GO" id="GO:0005524">
    <property type="term" value="F:ATP binding"/>
    <property type="evidence" value="ECO:0007669"/>
    <property type="project" value="InterPro"/>
</dbReference>
<sequence>MSQVKIEPESVQPRGSDEPQTRLLSEREQEMMRDLKVAAEEKHVPYINWDVIVPTLTMDSAQGLFKRIYHVQGNDNLVIQNFKEMDRESFEQRVREVACLLKLRGLEGVGQIQSVIDDGKDRLVGLSMTKYSHTLKAYATNARRHPSPCQKLSIIRDMVTALSEIHDAGLAHRDLSEVNIMIDEDPVKKLEDNTPRPVVRVIDFGKSVFVRPEEVKRWSMKETISDEELVLLPLVVLTPDHGYKLYRSIMTLPRTKYDHTPLPPVDPLAEDVYSLGVLIWRTFSGKSPWNGAIEDDLKTIRYLVKSDEQIKFQLEREIAGKRSRELLLKCLTASPANRWTASQLKDWLNRPEVCTELVREFETLGGGRKRMRKNLD</sequence>
<feature type="region of interest" description="Disordered" evidence="1">
    <location>
        <begin position="1"/>
        <end position="21"/>
    </location>
</feature>
<reference evidence="3" key="1">
    <citation type="journal article" date="2020" name="Fungal Divers.">
        <title>Resolving the Mortierellaceae phylogeny through synthesis of multi-gene phylogenetics and phylogenomics.</title>
        <authorList>
            <person name="Vandepol N."/>
            <person name="Liber J."/>
            <person name="Desiro A."/>
            <person name="Na H."/>
            <person name="Kennedy M."/>
            <person name="Barry K."/>
            <person name="Grigoriev I.V."/>
            <person name="Miller A.N."/>
            <person name="O'Donnell K."/>
            <person name="Stajich J.E."/>
            <person name="Bonito G."/>
        </authorList>
    </citation>
    <scope>NUCLEOTIDE SEQUENCE</scope>
    <source>
        <strain evidence="3">MES-2147</strain>
    </source>
</reference>
<organism evidence="3 4">
    <name type="scientific">Modicella reniformis</name>
    <dbReference type="NCBI Taxonomy" id="1440133"/>
    <lineage>
        <taxon>Eukaryota</taxon>
        <taxon>Fungi</taxon>
        <taxon>Fungi incertae sedis</taxon>
        <taxon>Mucoromycota</taxon>
        <taxon>Mortierellomycotina</taxon>
        <taxon>Mortierellomycetes</taxon>
        <taxon>Mortierellales</taxon>
        <taxon>Mortierellaceae</taxon>
        <taxon>Modicella</taxon>
    </lineage>
</organism>
<dbReference type="SMART" id="SM00220">
    <property type="entry name" value="S_TKc"/>
    <property type="match status" value="1"/>
</dbReference>
<keyword evidence="4" id="KW-1185">Reference proteome</keyword>
<dbReference type="InterPro" id="IPR011009">
    <property type="entry name" value="Kinase-like_dom_sf"/>
</dbReference>
<dbReference type="SUPFAM" id="SSF56112">
    <property type="entry name" value="Protein kinase-like (PK-like)"/>
    <property type="match status" value="1"/>
</dbReference>
<comment type="caution">
    <text evidence="3">The sequence shown here is derived from an EMBL/GenBank/DDBJ whole genome shotgun (WGS) entry which is preliminary data.</text>
</comment>
<dbReference type="PROSITE" id="PS50011">
    <property type="entry name" value="PROTEIN_KINASE_DOM"/>
    <property type="match status" value="1"/>
</dbReference>
<evidence type="ECO:0000313" key="3">
    <source>
        <dbReference type="EMBL" id="KAG0004036.1"/>
    </source>
</evidence>
<dbReference type="OrthoDB" id="4062651at2759"/>
<feature type="domain" description="Protein kinase" evidence="2">
    <location>
        <begin position="54"/>
        <end position="348"/>
    </location>
</feature>
<dbReference type="GO" id="GO:0005634">
    <property type="term" value="C:nucleus"/>
    <property type="evidence" value="ECO:0007669"/>
    <property type="project" value="TreeGrafter"/>
</dbReference>
<keyword evidence="3" id="KW-0418">Kinase</keyword>
<evidence type="ECO:0000259" key="2">
    <source>
        <dbReference type="PROSITE" id="PS50011"/>
    </source>
</evidence>
<dbReference type="InterPro" id="IPR000719">
    <property type="entry name" value="Prot_kinase_dom"/>
</dbReference>
<accession>A0A9P6MIZ3</accession>
<proteinExistence type="predicted"/>
<dbReference type="Pfam" id="PF00069">
    <property type="entry name" value="Pkinase"/>
    <property type="match status" value="1"/>
</dbReference>
<evidence type="ECO:0000313" key="4">
    <source>
        <dbReference type="Proteomes" id="UP000749646"/>
    </source>
</evidence>
<dbReference type="AlphaFoldDB" id="A0A9P6MIZ3"/>
<dbReference type="GO" id="GO:0044773">
    <property type="term" value="P:mitotic DNA damage checkpoint signaling"/>
    <property type="evidence" value="ECO:0007669"/>
    <property type="project" value="TreeGrafter"/>
</dbReference>
<protein>
    <submittedName>
        <fullName evidence="3">Receptor-interacting serine/threonine-protein kinase 1</fullName>
    </submittedName>
</protein>
<dbReference type="Gene3D" id="1.10.510.10">
    <property type="entry name" value="Transferase(Phosphotransferase) domain 1"/>
    <property type="match status" value="1"/>
</dbReference>
<dbReference type="PANTHER" id="PTHR44167:SF18">
    <property type="entry name" value="PROTEIN KINASE DOMAIN-CONTAINING PROTEIN"/>
    <property type="match status" value="1"/>
</dbReference>